<dbReference type="GO" id="GO:0042597">
    <property type="term" value="C:periplasmic space"/>
    <property type="evidence" value="ECO:0007669"/>
    <property type="project" value="UniProtKB-SubCell"/>
</dbReference>
<dbReference type="SUPFAM" id="SSF69304">
    <property type="entry name" value="Tricorn protease N-terminal domain"/>
    <property type="match status" value="1"/>
</dbReference>
<dbReference type="InterPro" id="IPR014167">
    <property type="entry name" value="Tol-Pal_TolB"/>
</dbReference>
<dbReference type="SUPFAM" id="SSF52964">
    <property type="entry name" value="TolB, N-terminal domain"/>
    <property type="match status" value="1"/>
</dbReference>
<evidence type="ECO:0000256" key="1">
    <source>
        <dbReference type="ARBA" id="ARBA00004418"/>
    </source>
</evidence>
<name>A0A432X052_9GAMM</name>
<dbReference type="Gene3D" id="3.40.50.10070">
    <property type="entry name" value="TolB, N-terminal domain"/>
    <property type="match status" value="1"/>
</dbReference>
<dbReference type="InterPro" id="IPR011042">
    <property type="entry name" value="6-blade_b-propeller_TolB-like"/>
</dbReference>
<dbReference type="PANTHER" id="PTHR36842:SF1">
    <property type="entry name" value="PROTEIN TOLB"/>
    <property type="match status" value="1"/>
</dbReference>
<protein>
    <recommendedName>
        <fullName evidence="7">Tol-Pal system protein TolB</fullName>
    </recommendedName>
</protein>
<keyword evidence="6 7" id="KW-0131">Cell cycle</keyword>
<gene>
    <name evidence="7 9" type="primary">tolB</name>
    <name evidence="9" type="ORF">CWE15_09745</name>
</gene>
<comment type="subcellular location">
    <subcellularLocation>
        <location evidence="1 7">Periplasm</location>
    </subcellularLocation>
</comment>
<dbReference type="Proteomes" id="UP000286976">
    <property type="component" value="Unassembled WGS sequence"/>
</dbReference>
<dbReference type="AlphaFoldDB" id="A0A432X052"/>
<evidence type="ECO:0000256" key="4">
    <source>
        <dbReference type="ARBA" id="ARBA00022729"/>
    </source>
</evidence>
<evidence type="ECO:0000256" key="2">
    <source>
        <dbReference type="ARBA" id="ARBA00009820"/>
    </source>
</evidence>
<evidence type="ECO:0000256" key="5">
    <source>
        <dbReference type="ARBA" id="ARBA00022764"/>
    </source>
</evidence>
<sequence>MKRLVVIFAILVSSLFSIESKADLEIVITEGTNSARPIAIVPFAWTGAGEAPYNFTEVVSSDLIRSGRFKPIAIEQLPSRPANDADINDYSEWARLGVEAVLVGTVSQFAAGRYEVSYQLIDPLRGQITGGLSQYIEDEGLVSEQDHILDGRTSVVLASQFRQYAHRISDVVYEALTGERGAFLTRVAYIFVEKGAERPYQLIVSDYDGENARVLLRSPEPLMSPAWSPDGTKLAYVSFENKRSEIYIQDIYTTEREKLTSFPRINGSPAWSPDGSKMAMVLSKNGAPDIYVMDLATRELKQITNHWRIDTEPKWTPDGKSLVFTSERGGLPQVYRVDLDTAKVRRITFNGRSNLGGVVTPDGKGLVMVNRDAGAYHIARQDFPTGNFHPLTQTSLDESPSIAPNGSMIIYSTMHGNKQVLALVSMDGRFQARLPSRAGDVKAPAWSPFL</sequence>
<evidence type="ECO:0000256" key="3">
    <source>
        <dbReference type="ARBA" id="ARBA00022618"/>
    </source>
</evidence>
<dbReference type="GO" id="GO:0051301">
    <property type="term" value="P:cell division"/>
    <property type="evidence" value="ECO:0007669"/>
    <property type="project" value="UniProtKB-UniRule"/>
</dbReference>
<reference evidence="9 10" key="1">
    <citation type="journal article" date="2011" name="Front. Microbiol.">
        <title>Genomic signatures of strain selection and enhancement in Bacillus atrophaeus var. globigii, a historical biowarfare simulant.</title>
        <authorList>
            <person name="Gibbons H.S."/>
            <person name="Broomall S.M."/>
            <person name="McNew L.A."/>
            <person name="Daligault H."/>
            <person name="Chapman C."/>
            <person name="Bruce D."/>
            <person name="Karavis M."/>
            <person name="Krepps M."/>
            <person name="McGregor P.A."/>
            <person name="Hong C."/>
            <person name="Park K.H."/>
            <person name="Akmal A."/>
            <person name="Feldman A."/>
            <person name="Lin J.S."/>
            <person name="Chang W.E."/>
            <person name="Higgs B.W."/>
            <person name="Demirev P."/>
            <person name="Lindquist J."/>
            <person name="Liem A."/>
            <person name="Fochler E."/>
            <person name="Read T.D."/>
            <person name="Tapia R."/>
            <person name="Johnson S."/>
            <person name="Bishop-Lilly K.A."/>
            <person name="Detter C."/>
            <person name="Han C."/>
            <person name="Sozhamannan S."/>
            <person name="Rosenzweig C.N."/>
            <person name="Skowronski E.W."/>
        </authorList>
    </citation>
    <scope>NUCLEOTIDE SEQUENCE [LARGE SCALE GENOMIC DNA]</scope>
    <source>
        <strain evidence="9 10">AIT1</strain>
    </source>
</reference>
<dbReference type="PANTHER" id="PTHR36842">
    <property type="entry name" value="PROTEIN TOLB HOMOLOG"/>
    <property type="match status" value="1"/>
</dbReference>
<evidence type="ECO:0000256" key="6">
    <source>
        <dbReference type="ARBA" id="ARBA00023306"/>
    </source>
</evidence>
<dbReference type="InterPro" id="IPR011659">
    <property type="entry name" value="WD40"/>
</dbReference>
<dbReference type="InterPro" id="IPR007195">
    <property type="entry name" value="TolB_N"/>
</dbReference>
<organism evidence="9 10">
    <name type="scientific">Aliidiomarina taiwanensis</name>
    <dbReference type="NCBI Taxonomy" id="946228"/>
    <lineage>
        <taxon>Bacteria</taxon>
        <taxon>Pseudomonadati</taxon>
        <taxon>Pseudomonadota</taxon>
        <taxon>Gammaproteobacteria</taxon>
        <taxon>Alteromonadales</taxon>
        <taxon>Idiomarinaceae</taxon>
        <taxon>Aliidiomarina</taxon>
    </lineage>
</organism>
<comment type="similarity">
    <text evidence="2 7">Belongs to the TolB family.</text>
</comment>
<keyword evidence="3 7" id="KW-0132">Cell division</keyword>
<dbReference type="HAMAP" id="MF_00671">
    <property type="entry name" value="TolB"/>
    <property type="match status" value="1"/>
</dbReference>
<keyword evidence="5 7" id="KW-0574">Periplasm</keyword>
<dbReference type="EMBL" id="PIPQ01000006">
    <property type="protein sequence ID" value="RUO39393.1"/>
    <property type="molecule type" value="Genomic_DNA"/>
</dbReference>
<dbReference type="Gene3D" id="2.120.10.30">
    <property type="entry name" value="TolB, C-terminal domain"/>
    <property type="match status" value="1"/>
</dbReference>
<evidence type="ECO:0000259" key="8">
    <source>
        <dbReference type="Pfam" id="PF04052"/>
    </source>
</evidence>
<proteinExistence type="inferred from homology"/>
<dbReference type="OrthoDB" id="9802240at2"/>
<dbReference type="NCBIfam" id="TIGR02800">
    <property type="entry name" value="propeller_TolB"/>
    <property type="match status" value="1"/>
</dbReference>
<accession>A0A432X052</accession>
<comment type="subunit">
    <text evidence="7">The Tol-Pal system is composed of five core proteins: the inner membrane proteins TolA, TolQ and TolR, the periplasmic protein TolB and the outer membrane protein Pal. They form a network linking the inner and outer membranes and the peptidoglycan layer.</text>
</comment>
<evidence type="ECO:0000313" key="10">
    <source>
        <dbReference type="Proteomes" id="UP000286976"/>
    </source>
</evidence>
<keyword evidence="10" id="KW-1185">Reference proteome</keyword>
<dbReference type="Pfam" id="PF07676">
    <property type="entry name" value="PD40"/>
    <property type="match status" value="4"/>
</dbReference>
<comment type="function">
    <text evidence="7">Part of the Tol-Pal system, which plays a role in outer membrane invagination during cell division and is important for maintaining outer membrane integrity.</text>
</comment>
<dbReference type="GO" id="GO:0017038">
    <property type="term" value="P:protein import"/>
    <property type="evidence" value="ECO:0007669"/>
    <property type="project" value="InterPro"/>
</dbReference>
<dbReference type="RefSeq" id="WP_126757893.1">
    <property type="nucleotide sequence ID" value="NZ_PIPQ01000006.1"/>
</dbReference>
<feature type="domain" description="TolB N-terminal" evidence="8">
    <location>
        <begin position="24"/>
        <end position="127"/>
    </location>
</feature>
<evidence type="ECO:0000313" key="9">
    <source>
        <dbReference type="EMBL" id="RUO39393.1"/>
    </source>
</evidence>
<keyword evidence="4 7" id="KW-0732">Signal</keyword>
<evidence type="ECO:0000256" key="7">
    <source>
        <dbReference type="HAMAP-Rule" id="MF_00671"/>
    </source>
</evidence>
<comment type="caution">
    <text evidence="9">The sequence shown here is derived from an EMBL/GenBank/DDBJ whole genome shotgun (WGS) entry which is preliminary data.</text>
</comment>
<dbReference type="Pfam" id="PF04052">
    <property type="entry name" value="TolB_N"/>
    <property type="match status" value="1"/>
</dbReference>